<dbReference type="Pfam" id="PF11706">
    <property type="entry name" value="zf-CGNR"/>
    <property type="match status" value="1"/>
</dbReference>
<evidence type="ECO:0000259" key="1">
    <source>
        <dbReference type="Pfam" id="PF11706"/>
    </source>
</evidence>
<dbReference type="RefSeq" id="WP_125483773.1">
    <property type="nucleotide sequence ID" value="NZ_RSDW01000001.1"/>
</dbReference>
<dbReference type="AlphaFoldDB" id="A0A3R9NR37"/>
<dbReference type="Pfam" id="PF07336">
    <property type="entry name" value="ABATE"/>
    <property type="match status" value="1"/>
</dbReference>
<keyword evidence="3" id="KW-1185">Reference proteome</keyword>
<proteinExistence type="predicted"/>
<dbReference type="OrthoDB" id="123307at2"/>
<comment type="caution">
    <text evidence="2">The sequence shown here is derived from an EMBL/GenBank/DDBJ whole genome shotgun (WGS) entry which is preliminary data.</text>
</comment>
<protein>
    <submittedName>
        <fullName evidence="2">Putative RNA-binding Zn ribbon-like protein</fullName>
    </submittedName>
</protein>
<dbReference type="PANTHER" id="PTHR35525">
    <property type="entry name" value="BLL6575 PROTEIN"/>
    <property type="match status" value="1"/>
</dbReference>
<sequence length="204" mass="23045">MRNRRDDIAARTALARPIASQIGGHLALDFCNTTGEHLAPRPDEMFLEWESFVRWSAQIGLIGPEIYPELLRHPSPIAKVVQLREAIYRVGLAISRGTPIPQRDLLVIRKQAKAPKPPVLAGVDGLRWRPDSSRAAQQLRAILATEALSLFCSPRSSRLGICEGGHCGWLFIDESRGKRRRWCDMKDCGNRAKARRYYQQQHGK</sequence>
<feature type="domain" description="Zinc finger CGNR" evidence="1">
    <location>
        <begin position="158"/>
        <end position="200"/>
    </location>
</feature>
<dbReference type="Proteomes" id="UP000269669">
    <property type="component" value="Unassembled WGS sequence"/>
</dbReference>
<dbReference type="InterPro" id="IPR023286">
    <property type="entry name" value="ABATE_dom_sf"/>
</dbReference>
<gene>
    <name evidence="2" type="ORF">EDE15_0445</name>
</gene>
<dbReference type="EMBL" id="RSDW01000001">
    <property type="protein sequence ID" value="RSL14975.1"/>
    <property type="molecule type" value="Genomic_DNA"/>
</dbReference>
<evidence type="ECO:0000313" key="2">
    <source>
        <dbReference type="EMBL" id="RSL14975.1"/>
    </source>
</evidence>
<dbReference type="InterPro" id="IPR021005">
    <property type="entry name" value="Znf_CGNR"/>
</dbReference>
<dbReference type="PANTHER" id="PTHR35525:SF3">
    <property type="entry name" value="BLL6575 PROTEIN"/>
    <property type="match status" value="1"/>
</dbReference>
<evidence type="ECO:0000313" key="3">
    <source>
        <dbReference type="Proteomes" id="UP000269669"/>
    </source>
</evidence>
<accession>A0A3R9NR37</accession>
<name>A0A3R9NR37_9BACT</name>
<organism evidence="2 3">
    <name type="scientific">Edaphobacter aggregans</name>
    <dbReference type="NCBI Taxonomy" id="570835"/>
    <lineage>
        <taxon>Bacteria</taxon>
        <taxon>Pseudomonadati</taxon>
        <taxon>Acidobacteriota</taxon>
        <taxon>Terriglobia</taxon>
        <taxon>Terriglobales</taxon>
        <taxon>Acidobacteriaceae</taxon>
        <taxon>Edaphobacter</taxon>
    </lineage>
</organism>
<dbReference type="InterPro" id="IPR010852">
    <property type="entry name" value="ABATE"/>
</dbReference>
<reference evidence="2 3" key="1">
    <citation type="submission" date="2018-12" db="EMBL/GenBank/DDBJ databases">
        <title>Sequencing of bacterial isolates from soil warming experiment in Harvard Forest, Massachusetts, USA.</title>
        <authorList>
            <person name="Deangelis K."/>
        </authorList>
    </citation>
    <scope>NUCLEOTIDE SEQUENCE [LARGE SCALE GENOMIC DNA]</scope>
    <source>
        <strain evidence="2 3">EB153</strain>
    </source>
</reference>
<dbReference type="Gene3D" id="1.10.3300.10">
    <property type="entry name" value="Jann2411-like domain"/>
    <property type="match status" value="1"/>
</dbReference>
<dbReference type="SUPFAM" id="SSF160904">
    <property type="entry name" value="Jann2411-like"/>
    <property type="match status" value="1"/>
</dbReference>